<keyword evidence="4 6" id="KW-1133">Transmembrane helix</keyword>
<feature type="transmembrane region" description="Helical" evidence="6">
    <location>
        <begin position="39"/>
        <end position="59"/>
    </location>
</feature>
<dbReference type="GO" id="GO:0015293">
    <property type="term" value="F:symporter activity"/>
    <property type="evidence" value="ECO:0007669"/>
    <property type="project" value="InterPro"/>
</dbReference>
<dbReference type="Proteomes" id="UP001141950">
    <property type="component" value="Unassembled WGS sequence"/>
</dbReference>
<keyword evidence="3 6" id="KW-0812">Transmembrane</keyword>
<keyword evidence="9" id="KW-1185">Reference proteome</keyword>
<keyword evidence="2" id="KW-0813">Transport</keyword>
<feature type="transmembrane region" description="Helical" evidence="6">
    <location>
        <begin position="398"/>
        <end position="422"/>
    </location>
</feature>
<evidence type="ECO:0000256" key="5">
    <source>
        <dbReference type="ARBA" id="ARBA00023136"/>
    </source>
</evidence>
<evidence type="ECO:0000313" key="8">
    <source>
        <dbReference type="EMBL" id="MCR2805905.1"/>
    </source>
</evidence>
<evidence type="ECO:0000256" key="2">
    <source>
        <dbReference type="ARBA" id="ARBA00022448"/>
    </source>
</evidence>
<dbReference type="GO" id="GO:0005886">
    <property type="term" value="C:plasma membrane"/>
    <property type="evidence" value="ECO:0007669"/>
    <property type="project" value="UniProtKB-SubCell"/>
</dbReference>
<evidence type="ECO:0000256" key="3">
    <source>
        <dbReference type="ARBA" id="ARBA00022692"/>
    </source>
</evidence>
<dbReference type="InterPro" id="IPR036259">
    <property type="entry name" value="MFS_trans_sf"/>
</dbReference>
<dbReference type="EMBL" id="JANIPJ010000014">
    <property type="protein sequence ID" value="MCR2805905.1"/>
    <property type="molecule type" value="Genomic_DNA"/>
</dbReference>
<evidence type="ECO:0000259" key="7">
    <source>
        <dbReference type="PROSITE" id="PS50850"/>
    </source>
</evidence>
<evidence type="ECO:0000313" key="9">
    <source>
        <dbReference type="Proteomes" id="UP001141950"/>
    </source>
</evidence>
<dbReference type="PROSITE" id="PS50850">
    <property type="entry name" value="MFS"/>
    <property type="match status" value="1"/>
</dbReference>
<dbReference type="SUPFAM" id="SSF103473">
    <property type="entry name" value="MFS general substrate transporter"/>
    <property type="match status" value="1"/>
</dbReference>
<gene>
    <name evidence="8" type="ORF">NQZ67_18645</name>
</gene>
<sequence length="437" mass="48081">MAGNKAMNSPWMYAFGMLAIMIPSHAFSTFYSYYYVDKLGLGLGLATLARVIFMIWDAVNQPMAGYFSDRTNSRHGRRKPWLYASIPLFFLAFYLVFSAPEGLPQGGQGGLFAWFLVALLLFEAVATILWVNYGALFPELFGGDRIRKKASAIQQGYQIVAILIGSAVAPILFNGLGFGMMAVIFGLLFVLFMVLFLRFTQEDPALREGPKMGLKESFAATLKNKPFWIFNLSNSFAQTVNGLLSSMIPFYAKYVLRIPETQVTLLLASIFVSVIPLVGVWFWLIKRMDSVKAWRLSLLAYALSVIPLWFGQTLAGGIIAGIIVGFGLAGFLVTPPVVNSLIIDLDYKETGRRREGIYTAVSGFITRSSGLISAVAFLIVGVFTGYKSGDEPGSDPELTFRILISAVPLALLAISYAMSFFVKLQGAKEPRDQDAGH</sequence>
<dbReference type="InterPro" id="IPR039672">
    <property type="entry name" value="MFS_2"/>
</dbReference>
<dbReference type="Pfam" id="PF13347">
    <property type="entry name" value="MFS_2"/>
    <property type="match status" value="1"/>
</dbReference>
<evidence type="ECO:0000256" key="1">
    <source>
        <dbReference type="ARBA" id="ARBA00004651"/>
    </source>
</evidence>
<dbReference type="InterPro" id="IPR020846">
    <property type="entry name" value="MFS_dom"/>
</dbReference>
<feature type="transmembrane region" description="Helical" evidence="6">
    <location>
        <begin position="12"/>
        <end position="33"/>
    </location>
</feature>
<feature type="transmembrane region" description="Helical" evidence="6">
    <location>
        <begin position="156"/>
        <end position="173"/>
    </location>
</feature>
<feature type="transmembrane region" description="Helical" evidence="6">
    <location>
        <begin position="296"/>
        <end position="312"/>
    </location>
</feature>
<dbReference type="PANTHER" id="PTHR11328">
    <property type="entry name" value="MAJOR FACILITATOR SUPERFAMILY DOMAIN-CONTAINING PROTEIN"/>
    <property type="match status" value="1"/>
</dbReference>
<dbReference type="RefSeq" id="WP_257448867.1">
    <property type="nucleotide sequence ID" value="NZ_JANIPJ010000014.1"/>
</dbReference>
<dbReference type="PANTHER" id="PTHR11328:SF24">
    <property type="entry name" value="MAJOR FACILITATOR SUPERFAMILY (MFS) PROFILE DOMAIN-CONTAINING PROTEIN"/>
    <property type="match status" value="1"/>
</dbReference>
<dbReference type="GO" id="GO:0008643">
    <property type="term" value="P:carbohydrate transport"/>
    <property type="evidence" value="ECO:0007669"/>
    <property type="project" value="InterPro"/>
</dbReference>
<feature type="transmembrane region" description="Helical" evidence="6">
    <location>
        <begin position="111"/>
        <end position="135"/>
    </location>
</feature>
<feature type="transmembrane region" description="Helical" evidence="6">
    <location>
        <begin position="318"/>
        <end position="343"/>
    </location>
</feature>
<feature type="transmembrane region" description="Helical" evidence="6">
    <location>
        <begin position="80"/>
        <end position="99"/>
    </location>
</feature>
<dbReference type="AlphaFoldDB" id="A0A9X2MT05"/>
<proteinExistence type="predicted"/>
<reference evidence="8" key="1">
    <citation type="submission" date="2022-08" db="EMBL/GenBank/DDBJ databases">
        <title>The genomic sequence of strain Paenibacillus sp. SCIV0701.</title>
        <authorList>
            <person name="Zhao H."/>
        </authorList>
    </citation>
    <scope>NUCLEOTIDE SEQUENCE</scope>
    <source>
        <strain evidence="8">SCIV0701</strain>
    </source>
</reference>
<feature type="transmembrane region" description="Helical" evidence="6">
    <location>
        <begin position="179"/>
        <end position="197"/>
    </location>
</feature>
<feature type="transmembrane region" description="Helical" evidence="6">
    <location>
        <begin position="263"/>
        <end position="284"/>
    </location>
</feature>
<comment type="subcellular location">
    <subcellularLocation>
        <location evidence="1">Cell membrane</location>
        <topology evidence="1">Multi-pass membrane protein</topology>
    </subcellularLocation>
</comment>
<feature type="domain" description="Major facilitator superfamily (MFS) profile" evidence="7">
    <location>
        <begin position="1"/>
        <end position="204"/>
    </location>
</feature>
<feature type="transmembrane region" description="Helical" evidence="6">
    <location>
        <begin position="364"/>
        <end position="386"/>
    </location>
</feature>
<evidence type="ECO:0000256" key="6">
    <source>
        <dbReference type="SAM" id="Phobius"/>
    </source>
</evidence>
<evidence type="ECO:0000256" key="4">
    <source>
        <dbReference type="ARBA" id="ARBA00022989"/>
    </source>
</evidence>
<name>A0A9X2MT05_9BACL</name>
<keyword evidence="5 6" id="KW-0472">Membrane</keyword>
<dbReference type="Gene3D" id="1.20.1250.20">
    <property type="entry name" value="MFS general substrate transporter like domains"/>
    <property type="match status" value="2"/>
</dbReference>
<organism evidence="8 9">
    <name type="scientific">Paenibacillus soyae</name>
    <dbReference type="NCBI Taxonomy" id="2969249"/>
    <lineage>
        <taxon>Bacteria</taxon>
        <taxon>Bacillati</taxon>
        <taxon>Bacillota</taxon>
        <taxon>Bacilli</taxon>
        <taxon>Bacillales</taxon>
        <taxon>Paenibacillaceae</taxon>
        <taxon>Paenibacillus</taxon>
    </lineage>
</organism>
<comment type="caution">
    <text evidence="8">The sequence shown here is derived from an EMBL/GenBank/DDBJ whole genome shotgun (WGS) entry which is preliminary data.</text>
</comment>
<feature type="transmembrane region" description="Helical" evidence="6">
    <location>
        <begin position="227"/>
        <end position="251"/>
    </location>
</feature>
<accession>A0A9X2MT05</accession>
<protein>
    <submittedName>
        <fullName evidence="8">MFS transporter</fullName>
    </submittedName>
</protein>